<feature type="transmembrane region" description="Helical" evidence="9">
    <location>
        <begin position="491"/>
        <end position="510"/>
    </location>
</feature>
<evidence type="ECO:0000256" key="2">
    <source>
        <dbReference type="ARBA" id="ARBA00022448"/>
    </source>
</evidence>
<dbReference type="Gene3D" id="3.30.70.3220">
    <property type="match status" value="1"/>
</dbReference>
<evidence type="ECO:0000256" key="1">
    <source>
        <dbReference type="ARBA" id="ARBA00004651"/>
    </source>
</evidence>
<dbReference type="RefSeq" id="WP_146569518.1">
    <property type="nucleotide sequence ID" value="NZ_CP042306.1"/>
</dbReference>
<dbReference type="InterPro" id="IPR001036">
    <property type="entry name" value="Acrflvin-R"/>
</dbReference>
<dbReference type="KEGG" id="spai:FPZ24_02210"/>
<dbReference type="FunFam" id="1.20.1640.10:FF:000004">
    <property type="entry name" value="Protein translocase subunit SecD"/>
    <property type="match status" value="1"/>
</dbReference>
<dbReference type="InterPro" id="IPR022813">
    <property type="entry name" value="SecD/SecF_arch_bac"/>
</dbReference>
<protein>
    <recommendedName>
        <fullName evidence="9">Protein translocase subunit SecD</fullName>
    </recommendedName>
</protein>
<dbReference type="GO" id="GO:0006605">
    <property type="term" value="P:protein targeting"/>
    <property type="evidence" value="ECO:0007669"/>
    <property type="project" value="UniProtKB-UniRule"/>
</dbReference>
<comment type="subcellular location">
    <subcellularLocation>
        <location evidence="1 9">Cell membrane</location>
        <topology evidence="1 9">Multi-pass membrane protein</topology>
    </subcellularLocation>
</comment>
<keyword evidence="4 9" id="KW-0812">Transmembrane</keyword>
<dbReference type="PRINTS" id="PR00702">
    <property type="entry name" value="ACRIFLAVINRP"/>
</dbReference>
<feature type="domain" description="SecDF P1 head subdomain" evidence="12">
    <location>
        <begin position="265"/>
        <end position="370"/>
    </location>
</feature>
<name>A0A5B8LFD8_9SPHN</name>
<gene>
    <name evidence="9 13" type="primary">secD</name>
    <name evidence="13" type="ORF">FPZ24_02210</name>
</gene>
<evidence type="ECO:0000259" key="11">
    <source>
        <dbReference type="Pfam" id="PF21760"/>
    </source>
</evidence>
<dbReference type="GO" id="GO:0043952">
    <property type="term" value="P:protein transport by the Sec complex"/>
    <property type="evidence" value="ECO:0007669"/>
    <property type="project" value="UniProtKB-UniRule"/>
</dbReference>
<dbReference type="Pfam" id="PF22599">
    <property type="entry name" value="SecDF_P1_head"/>
    <property type="match status" value="1"/>
</dbReference>
<dbReference type="HAMAP" id="MF_01463_B">
    <property type="entry name" value="SecD_B"/>
    <property type="match status" value="1"/>
</dbReference>
<feature type="transmembrane region" description="Helical" evidence="9">
    <location>
        <begin position="516"/>
        <end position="543"/>
    </location>
</feature>
<dbReference type="NCBIfam" id="TIGR01129">
    <property type="entry name" value="secD"/>
    <property type="match status" value="1"/>
</dbReference>
<dbReference type="GO" id="GO:0005886">
    <property type="term" value="C:plasma membrane"/>
    <property type="evidence" value="ECO:0007669"/>
    <property type="project" value="UniProtKB-SubCell"/>
</dbReference>
<feature type="domain" description="Protein export membrane protein SecD/SecF C-terminal" evidence="10">
    <location>
        <begin position="373"/>
        <end position="542"/>
    </location>
</feature>
<comment type="subunit">
    <text evidence="9">Forms a complex with SecF. Part of the essential Sec protein translocation apparatus which comprises SecA, SecYEG and auxiliary proteins SecDF-YajC and YidC.</text>
</comment>
<evidence type="ECO:0000313" key="13">
    <source>
        <dbReference type="EMBL" id="QDZ06434.1"/>
    </source>
</evidence>
<accession>A0A5B8LFD8</accession>
<dbReference type="OrthoDB" id="9805019at2"/>
<evidence type="ECO:0000313" key="14">
    <source>
        <dbReference type="Proteomes" id="UP000315673"/>
    </source>
</evidence>
<comment type="similarity">
    <text evidence="9">Belongs to the SecD/SecF family. SecD subfamily.</text>
</comment>
<dbReference type="InterPro" id="IPR055344">
    <property type="entry name" value="SecD_SecF_C_bact"/>
</dbReference>
<comment type="function">
    <text evidence="9">Part of the Sec protein translocase complex. Interacts with the SecYEG preprotein conducting channel. SecDF uses the proton motive force (PMF) to complete protein translocation after the ATP-dependent function of SecA.</text>
</comment>
<evidence type="ECO:0000256" key="5">
    <source>
        <dbReference type="ARBA" id="ARBA00022927"/>
    </source>
</evidence>
<dbReference type="NCBIfam" id="TIGR00916">
    <property type="entry name" value="2A0604s01"/>
    <property type="match status" value="1"/>
</dbReference>
<dbReference type="Gene3D" id="1.20.1640.10">
    <property type="entry name" value="Multidrug efflux transporter AcrB transmembrane domain"/>
    <property type="match status" value="1"/>
</dbReference>
<proteinExistence type="inferred from homology"/>
<dbReference type="AlphaFoldDB" id="A0A5B8LFD8"/>
<dbReference type="InterPro" id="IPR005791">
    <property type="entry name" value="SecD"/>
</dbReference>
<keyword evidence="3 9" id="KW-1003">Cell membrane</keyword>
<dbReference type="Pfam" id="PF02355">
    <property type="entry name" value="SecD_SecF_C"/>
    <property type="match status" value="1"/>
</dbReference>
<dbReference type="EMBL" id="CP042306">
    <property type="protein sequence ID" value="QDZ06434.1"/>
    <property type="molecule type" value="Genomic_DNA"/>
</dbReference>
<feature type="transmembrane region" description="Helical" evidence="9">
    <location>
        <begin position="389"/>
        <end position="409"/>
    </location>
</feature>
<feature type="domain" description="Protein translocase subunit SecDF P1" evidence="11">
    <location>
        <begin position="155"/>
        <end position="213"/>
    </location>
</feature>
<keyword evidence="2 9" id="KW-0813">Transport</keyword>
<evidence type="ECO:0000256" key="7">
    <source>
        <dbReference type="ARBA" id="ARBA00023010"/>
    </source>
</evidence>
<sequence>MLDFPRWKVLSIIGFLAALCALAIPSFLPEETVKNWPIHPRINLGLDLAGGSYLLLEANSDQLIQSRLAQKKTEVATDMRRGKIGIGDISTDGGKITFMLRDISQLEDARQLLSQKTTGVGTTGQRDWDIAVINGSTFVLSQTKAGIDYAIDSAMDGATEVVRKRIDALGTREPTIIKQGTTRIVVQVPGLQDPTALKALLGKTATLQFKLVDTSADGTQLAKGIAPIGDQILPYPAAAGYRAPFISSTPYTGPTLKIGDAPYTGPVIAVRNEAIITGKNLTDARAETDSDNPGAWAVGFQFDTEGGRNFAKTTQANVGKPFAIILDDAVISAPNIQTPILGGSGRITGGYDAKGANDLAIQLKSGALPVALKVVEESSVGPDLGKDSIHAGIKASIIAVVLVVLFMLVTYGRFGVYANWAVVINVMVIMGVLALINGTLTLPGIAGFVLTIGTAVDANVLINERIREERRRGRSVIQSVELGYKEASRTIFEANMTHAISGVIMFLLGSGPVKGFAVVLLIGIATSVFTAVTFTRMLVVLWLRKNRPQTINI</sequence>
<dbReference type="Gene3D" id="3.30.1360.200">
    <property type="match status" value="1"/>
</dbReference>
<dbReference type="SUPFAM" id="SSF82866">
    <property type="entry name" value="Multidrug efflux transporter AcrB transmembrane domain"/>
    <property type="match status" value="1"/>
</dbReference>
<comment type="caution">
    <text evidence="9">Lacks conserved residue(s) required for the propagation of feature annotation.</text>
</comment>
<dbReference type="InterPro" id="IPR048631">
    <property type="entry name" value="SecD_1st"/>
</dbReference>
<evidence type="ECO:0000256" key="3">
    <source>
        <dbReference type="ARBA" id="ARBA00022475"/>
    </source>
</evidence>
<evidence type="ECO:0000256" key="4">
    <source>
        <dbReference type="ARBA" id="ARBA00022692"/>
    </source>
</evidence>
<evidence type="ECO:0000256" key="6">
    <source>
        <dbReference type="ARBA" id="ARBA00022989"/>
    </source>
</evidence>
<dbReference type="Pfam" id="PF07549">
    <property type="entry name" value="Sec_GG"/>
    <property type="match status" value="1"/>
</dbReference>
<evidence type="ECO:0000259" key="12">
    <source>
        <dbReference type="Pfam" id="PF22599"/>
    </source>
</evidence>
<feature type="transmembrane region" description="Helical" evidence="9">
    <location>
        <begin position="416"/>
        <end position="436"/>
    </location>
</feature>
<evidence type="ECO:0000256" key="8">
    <source>
        <dbReference type="ARBA" id="ARBA00023136"/>
    </source>
</evidence>
<keyword evidence="5 9" id="KW-0653">Protein transport</keyword>
<evidence type="ECO:0000259" key="10">
    <source>
        <dbReference type="Pfam" id="PF02355"/>
    </source>
</evidence>
<keyword evidence="6 9" id="KW-1133">Transmembrane helix</keyword>
<dbReference type="Pfam" id="PF21760">
    <property type="entry name" value="SecD_1st"/>
    <property type="match status" value="1"/>
</dbReference>
<evidence type="ECO:0000256" key="9">
    <source>
        <dbReference type="HAMAP-Rule" id="MF_01463"/>
    </source>
</evidence>
<keyword evidence="14" id="KW-1185">Reference proteome</keyword>
<keyword evidence="8 9" id="KW-0472">Membrane</keyword>
<feature type="transmembrane region" description="Helical" evidence="9">
    <location>
        <begin position="442"/>
        <end position="462"/>
    </location>
</feature>
<keyword evidence="7 9" id="KW-0811">Translocation</keyword>
<dbReference type="InterPro" id="IPR054384">
    <property type="entry name" value="SecDF_P1_head"/>
</dbReference>
<dbReference type="GO" id="GO:0015450">
    <property type="term" value="F:protein-transporting ATPase activity"/>
    <property type="evidence" value="ECO:0007669"/>
    <property type="project" value="InterPro"/>
</dbReference>
<dbReference type="Proteomes" id="UP000315673">
    <property type="component" value="Chromosome"/>
</dbReference>
<dbReference type="InterPro" id="IPR022646">
    <property type="entry name" value="SecD/SecF_CS"/>
</dbReference>
<dbReference type="PANTHER" id="PTHR30081">
    <property type="entry name" value="PROTEIN-EXPORT MEMBRANE PROTEIN SEC"/>
    <property type="match status" value="1"/>
</dbReference>
<dbReference type="InterPro" id="IPR048634">
    <property type="entry name" value="SecD_SecF_C"/>
</dbReference>
<dbReference type="GO" id="GO:0065002">
    <property type="term" value="P:intracellular protein transmembrane transport"/>
    <property type="evidence" value="ECO:0007669"/>
    <property type="project" value="UniProtKB-UniRule"/>
</dbReference>
<reference evidence="13 14" key="1">
    <citation type="submission" date="2019-07" db="EMBL/GenBank/DDBJ databases">
        <title>Full genome sequence of Sphingomonas sp. 4R-6-7(HKS19).</title>
        <authorList>
            <person name="Im W.-T."/>
        </authorList>
    </citation>
    <scope>NUCLEOTIDE SEQUENCE [LARGE SCALE GENOMIC DNA]</scope>
    <source>
        <strain evidence="13 14">HKS19</strain>
    </source>
</reference>
<organism evidence="13 14">
    <name type="scientific">Sphingomonas panacisoli</name>
    <dbReference type="NCBI Taxonomy" id="1813879"/>
    <lineage>
        <taxon>Bacteria</taxon>
        <taxon>Pseudomonadati</taxon>
        <taxon>Pseudomonadota</taxon>
        <taxon>Alphaproteobacteria</taxon>
        <taxon>Sphingomonadales</taxon>
        <taxon>Sphingomonadaceae</taxon>
        <taxon>Sphingomonas</taxon>
    </lineage>
</organism>
<dbReference type="PANTHER" id="PTHR30081:SF1">
    <property type="entry name" value="PROTEIN TRANSLOCASE SUBUNIT SECD"/>
    <property type="match status" value="1"/>
</dbReference>